<dbReference type="GeneID" id="94194176"/>
<dbReference type="EMBL" id="BPLF01000002">
    <property type="protein sequence ID" value="GIX62695.1"/>
    <property type="molecule type" value="Genomic_DNA"/>
</dbReference>
<keyword evidence="2" id="KW-1185">Reference proteome</keyword>
<reference evidence="1 2" key="1">
    <citation type="submission" date="2021-06" db="EMBL/GenBank/DDBJ databases">
        <title>Genome sequence of Babesia caballi.</title>
        <authorList>
            <person name="Yamagishi J."/>
            <person name="Kidaka T."/>
            <person name="Ochi A."/>
        </authorList>
    </citation>
    <scope>NUCLEOTIDE SEQUENCE [LARGE SCALE GENOMIC DNA]</scope>
    <source>
        <strain evidence="1">USDA-D6B2</strain>
    </source>
</reference>
<evidence type="ECO:0000313" key="2">
    <source>
        <dbReference type="Proteomes" id="UP001497744"/>
    </source>
</evidence>
<dbReference type="AlphaFoldDB" id="A0AAV4LS19"/>
<comment type="caution">
    <text evidence="1">The sequence shown here is derived from an EMBL/GenBank/DDBJ whole genome shotgun (WGS) entry which is preliminary data.</text>
</comment>
<organism evidence="1 2">
    <name type="scientific">Babesia caballi</name>
    <dbReference type="NCBI Taxonomy" id="5871"/>
    <lineage>
        <taxon>Eukaryota</taxon>
        <taxon>Sar</taxon>
        <taxon>Alveolata</taxon>
        <taxon>Apicomplexa</taxon>
        <taxon>Aconoidasida</taxon>
        <taxon>Piroplasmida</taxon>
        <taxon>Babesiidae</taxon>
        <taxon>Babesia</taxon>
    </lineage>
</organism>
<sequence>MPGRPVALCSGAGGVELGAAPRLRAVHHDTPVDSANHAPVPAGEYRVRQLPLVQPRPVLAGHHGHQQHRAVQVNPLDRQHPRAPLRGLQHALERPAAAVAHAAHRVVARRRLGVGVHQHLVLARLAVPVVHHLVRLGRPVVLVARVRLVGDVALVVHADETPVALVHQVLVRRLRQQAHRAELLVRRVLDHVRLRLVRLVLLAVGPRLVAQQVVEGLHRLHHRAPEVRPPVHLESRFHVLLHHRPVLVNPPRIGVFHGQLGLQHLLVLLDFVVHRLQHPHERVGLLGDEAGRSCVARVPEQHVRVDGANVDDVLQGAPAEHRLRLRRVLRGHQPVFQIRRRRRLQVPAEAPHLDRRSLLLPVLGLGHRRRQEHRHRLRQRRVNVHAPQHPFKVLVLQQLQVNVVQHHHLRVVGLLRPHIHCREPHRFVAVTRQHERRRVDEGNVLRDQVRPLTGVRIRGRRGGYLLGLHCDRVGYIDDARFGLHGQLPEVREGIHAPVEHQDAPQILVQVREAAQRRGVAEEVGAYFGEEDLVRPPLEPLRVLLVPLPLQHSVLVAQACDVVPGVAASLAQGRQETPRLRRYRLVGRVPRHQKLVNLPDRRAPPVRRRLAVAPVLLAVRPPLHRDPVGPRDRDRRGRRRSLLRLRRRFPLPQPPRLQKLVLLHEADLGVEPALDEVNFVVVHVRLAEEEPVAGLLRVRLAVVDDDDAVGVAVQVEVVEAIFRRALEVGVSGPAKDTPLLILRHALQREGHLVQLGEAGLVHEVSASPEAEDVVLVHEVVEEREGEARSVAVDGPSVVAVG</sequence>
<gene>
    <name evidence="1" type="ORF">BcabD6B2_21300</name>
</gene>
<protein>
    <submittedName>
        <fullName evidence="1">Uncharacterized protein</fullName>
    </submittedName>
</protein>
<evidence type="ECO:0000313" key="1">
    <source>
        <dbReference type="EMBL" id="GIX62695.1"/>
    </source>
</evidence>
<name>A0AAV4LS19_BABCB</name>
<dbReference type="Proteomes" id="UP001497744">
    <property type="component" value="Unassembled WGS sequence"/>
</dbReference>
<dbReference type="RefSeq" id="XP_067714764.1">
    <property type="nucleotide sequence ID" value="XM_067858663.1"/>
</dbReference>
<accession>A0AAV4LS19</accession>
<proteinExistence type="predicted"/>